<feature type="transmembrane region" description="Helical" evidence="1">
    <location>
        <begin position="6"/>
        <end position="27"/>
    </location>
</feature>
<gene>
    <name evidence="2" type="ORF">A3C21_00640</name>
</gene>
<dbReference type="AlphaFoldDB" id="A0A1F6E000"/>
<proteinExistence type="predicted"/>
<organism evidence="2 3">
    <name type="scientific">Candidatus Kaiserbacteria bacterium RIFCSPHIGHO2_02_FULL_59_21</name>
    <dbReference type="NCBI Taxonomy" id="1798500"/>
    <lineage>
        <taxon>Bacteria</taxon>
        <taxon>Candidatus Kaiseribacteriota</taxon>
    </lineage>
</organism>
<evidence type="ECO:0000256" key="1">
    <source>
        <dbReference type="SAM" id="Phobius"/>
    </source>
</evidence>
<sequence length="198" mass="22661">MEGFRLLASPWWVNLGYLVPLASYVLWRSYPISISLRKLLYAGIFGAAFGINEAVVVVYLRVATGLLPEFEEQLIGATPSLGVYEQIQLLNAMPATILSTEIMREAATLVILVSLAFAICSRLWERWAIFLWMFAFWDIFYYVGLWLITRWPPSFLTWDILFLIPVLWVAQVWFPLLVSLLSIGAVAISSQMFSEQKR</sequence>
<evidence type="ECO:0000313" key="3">
    <source>
        <dbReference type="Proteomes" id="UP000178572"/>
    </source>
</evidence>
<comment type="caution">
    <text evidence="2">The sequence shown here is derived from an EMBL/GenBank/DDBJ whole genome shotgun (WGS) entry which is preliminary data.</text>
</comment>
<feature type="transmembrane region" description="Helical" evidence="1">
    <location>
        <begin position="39"/>
        <end position="60"/>
    </location>
</feature>
<dbReference type="STRING" id="1798500.A3C21_00640"/>
<keyword evidence="1" id="KW-0812">Transmembrane</keyword>
<feature type="transmembrane region" description="Helical" evidence="1">
    <location>
        <begin position="102"/>
        <end position="120"/>
    </location>
</feature>
<dbReference type="EMBL" id="MFLN01000035">
    <property type="protein sequence ID" value="OGG66907.1"/>
    <property type="molecule type" value="Genomic_DNA"/>
</dbReference>
<dbReference type="Proteomes" id="UP000178572">
    <property type="component" value="Unassembled WGS sequence"/>
</dbReference>
<keyword evidence="1" id="KW-1133">Transmembrane helix</keyword>
<protein>
    <submittedName>
        <fullName evidence="2">Uncharacterized protein</fullName>
    </submittedName>
</protein>
<feature type="transmembrane region" description="Helical" evidence="1">
    <location>
        <begin position="160"/>
        <end position="188"/>
    </location>
</feature>
<name>A0A1F6E000_9BACT</name>
<keyword evidence="1" id="KW-0472">Membrane</keyword>
<reference evidence="2 3" key="1">
    <citation type="journal article" date="2016" name="Nat. Commun.">
        <title>Thousands of microbial genomes shed light on interconnected biogeochemical processes in an aquifer system.</title>
        <authorList>
            <person name="Anantharaman K."/>
            <person name="Brown C.T."/>
            <person name="Hug L.A."/>
            <person name="Sharon I."/>
            <person name="Castelle C.J."/>
            <person name="Probst A.J."/>
            <person name="Thomas B.C."/>
            <person name="Singh A."/>
            <person name="Wilkins M.J."/>
            <person name="Karaoz U."/>
            <person name="Brodie E.L."/>
            <person name="Williams K.H."/>
            <person name="Hubbard S.S."/>
            <person name="Banfield J.F."/>
        </authorList>
    </citation>
    <scope>NUCLEOTIDE SEQUENCE [LARGE SCALE GENOMIC DNA]</scope>
</reference>
<accession>A0A1F6E000</accession>
<feature type="transmembrane region" description="Helical" evidence="1">
    <location>
        <begin position="127"/>
        <end position="148"/>
    </location>
</feature>
<evidence type="ECO:0000313" key="2">
    <source>
        <dbReference type="EMBL" id="OGG66907.1"/>
    </source>
</evidence>